<evidence type="ECO:0000313" key="1">
    <source>
        <dbReference type="EMBL" id="KAK8964592.1"/>
    </source>
</evidence>
<organism evidence="1 2">
    <name type="scientific">Platanthera guangdongensis</name>
    <dbReference type="NCBI Taxonomy" id="2320717"/>
    <lineage>
        <taxon>Eukaryota</taxon>
        <taxon>Viridiplantae</taxon>
        <taxon>Streptophyta</taxon>
        <taxon>Embryophyta</taxon>
        <taxon>Tracheophyta</taxon>
        <taxon>Spermatophyta</taxon>
        <taxon>Magnoliopsida</taxon>
        <taxon>Liliopsida</taxon>
        <taxon>Asparagales</taxon>
        <taxon>Orchidaceae</taxon>
        <taxon>Orchidoideae</taxon>
        <taxon>Orchideae</taxon>
        <taxon>Orchidinae</taxon>
        <taxon>Platanthera</taxon>
    </lineage>
</organism>
<comment type="caution">
    <text evidence="1">The sequence shown here is derived from an EMBL/GenBank/DDBJ whole genome shotgun (WGS) entry which is preliminary data.</text>
</comment>
<accession>A0ABR2MK80</accession>
<keyword evidence="2" id="KW-1185">Reference proteome</keyword>
<dbReference type="Proteomes" id="UP001412067">
    <property type="component" value="Unassembled WGS sequence"/>
</dbReference>
<proteinExistence type="predicted"/>
<protein>
    <submittedName>
        <fullName evidence="1">Uncharacterized protein</fullName>
    </submittedName>
</protein>
<reference evidence="1 2" key="1">
    <citation type="journal article" date="2022" name="Nat. Plants">
        <title>Genomes of leafy and leafless Platanthera orchids illuminate the evolution of mycoheterotrophy.</title>
        <authorList>
            <person name="Li M.H."/>
            <person name="Liu K.W."/>
            <person name="Li Z."/>
            <person name="Lu H.C."/>
            <person name="Ye Q.L."/>
            <person name="Zhang D."/>
            <person name="Wang J.Y."/>
            <person name="Li Y.F."/>
            <person name="Zhong Z.M."/>
            <person name="Liu X."/>
            <person name="Yu X."/>
            <person name="Liu D.K."/>
            <person name="Tu X.D."/>
            <person name="Liu B."/>
            <person name="Hao Y."/>
            <person name="Liao X.Y."/>
            <person name="Jiang Y.T."/>
            <person name="Sun W.H."/>
            <person name="Chen J."/>
            <person name="Chen Y.Q."/>
            <person name="Ai Y."/>
            <person name="Zhai J.W."/>
            <person name="Wu S.S."/>
            <person name="Zhou Z."/>
            <person name="Hsiao Y.Y."/>
            <person name="Wu W.L."/>
            <person name="Chen Y.Y."/>
            <person name="Lin Y.F."/>
            <person name="Hsu J.L."/>
            <person name="Li C.Y."/>
            <person name="Wang Z.W."/>
            <person name="Zhao X."/>
            <person name="Zhong W.Y."/>
            <person name="Ma X.K."/>
            <person name="Ma L."/>
            <person name="Huang J."/>
            <person name="Chen G.Z."/>
            <person name="Huang M.Z."/>
            <person name="Huang L."/>
            <person name="Peng D.H."/>
            <person name="Luo Y.B."/>
            <person name="Zou S.Q."/>
            <person name="Chen S.P."/>
            <person name="Lan S."/>
            <person name="Tsai W.C."/>
            <person name="Van de Peer Y."/>
            <person name="Liu Z.J."/>
        </authorList>
    </citation>
    <scope>NUCLEOTIDE SEQUENCE [LARGE SCALE GENOMIC DNA]</scope>
    <source>
        <strain evidence="1">Lor288</strain>
    </source>
</reference>
<name>A0ABR2MK80_9ASPA</name>
<gene>
    <name evidence="1" type="ORF">KSP40_PGU013405</name>
</gene>
<evidence type="ECO:0000313" key="2">
    <source>
        <dbReference type="Proteomes" id="UP001412067"/>
    </source>
</evidence>
<sequence>MSDKIIDAILGLNFDDSLSTTGAATLFYVIANDVSSIHNLWIQSHSHLATELAEEQSKSESHLLRVTAEGGVLLRETATKCRSE</sequence>
<dbReference type="EMBL" id="JBBWWR010000006">
    <property type="protein sequence ID" value="KAK8964592.1"/>
    <property type="molecule type" value="Genomic_DNA"/>
</dbReference>